<dbReference type="PANTHER" id="PTHR46825">
    <property type="entry name" value="D-ALANYL-D-ALANINE-CARBOXYPEPTIDASE/ENDOPEPTIDASE AMPH"/>
    <property type="match status" value="1"/>
</dbReference>
<evidence type="ECO:0000256" key="3">
    <source>
        <dbReference type="SAM" id="SignalP"/>
    </source>
</evidence>
<feature type="chain" id="PRO_5045696026" evidence="3">
    <location>
        <begin position="25"/>
        <end position="562"/>
    </location>
</feature>
<evidence type="ECO:0000259" key="4">
    <source>
        <dbReference type="Pfam" id="PF00144"/>
    </source>
</evidence>
<proteinExistence type="predicted"/>
<keyword evidence="3" id="KW-0732">Signal</keyword>
<dbReference type="Proteomes" id="UP000735592">
    <property type="component" value="Unassembled WGS sequence"/>
</dbReference>
<comment type="caution">
    <text evidence="5">The sequence shown here is derived from an EMBL/GenBank/DDBJ whole genome shotgun (WGS) entry which is preliminary data.</text>
</comment>
<dbReference type="Pfam" id="PF00144">
    <property type="entry name" value="Beta-lactamase"/>
    <property type="match status" value="1"/>
</dbReference>
<dbReference type="CDD" id="cd02861">
    <property type="entry name" value="E_set_pullulanase_like"/>
    <property type="match status" value="1"/>
</dbReference>
<feature type="domain" description="Beta-lactamase-related" evidence="4">
    <location>
        <begin position="36"/>
        <end position="334"/>
    </location>
</feature>
<dbReference type="InterPro" id="IPR001466">
    <property type="entry name" value="Beta-lactam-related"/>
</dbReference>
<comment type="subcellular location">
    <subcellularLocation>
        <location evidence="1">Membrane</location>
    </subcellularLocation>
</comment>
<evidence type="ECO:0000256" key="2">
    <source>
        <dbReference type="ARBA" id="ARBA00023136"/>
    </source>
</evidence>
<dbReference type="InterPro" id="IPR050491">
    <property type="entry name" value="AmpC-like"/>
</dbReference>
<dbReference type="RefSeq" id="WP_155435065.1">
    <property type="nucleotide sequence ID" value="NZ_JBHLXK010000005.1"/>
</dbReference>
<dbReference type="PANTHER" id="PTHR46825:SF11">
    <property type="entry name" value="PENICILLIN-BINDING PROTEIN 4"/>
    <property type="match status" value="1"/>
</dbReference>
<sequence length="562" mass="62220">MFSLRVCCVIFGLTSLLGAAGSKAQDLQRLKEVADSLAKEQNFSGAVLVAKGDKILLQKAYGDANREWAIPNSSNTRFRLGSITKQFTAAAILLLQERGKLKLDDQISRHISGLPDSWNTVTIQQLLTHTSGIHSFTDLPEYRNIERFAKSPEETLAPVRELPLDFPSGSQWNYSNSGYVLLGMLIEKLSNTSYEQFVQQNIFAPLGMKDSGYDTNAAIIPHRAAGYAATNLKLQNAEFIHMSVPFAAGALYSTTGDLLRWQTALYEGRLLSQSSVQAMTTAVPPGYGFGLMIMDGPEGKRYFHAGGIEGFSTLSSYRPTEKISVVILSNIENRELMWIELPLARVSLGQKVILPSERKTISLTHANLDELVGKYATSDGKWTLVRRNASQLSVRSGGQPWLPVTAESKDHFFARTMDVQFEFHRTQNGTVDGLTTLQFGEAQRMSRIVESDPDYAHVPFFLRGEMNNWGLNDVMKSTVHKVYSVDLQLNKGRHLFKFGSEDFKAIDFGAASGDESVVQGVAKTLEALGENLQFEVSASGKFRFNLDTNDVHAPKLTVTRLP</sequence>
<protein>
    <submittedName>
        <fullName evidence="5">Serine hydrolase</fullName>
    </submittedName>
</protein>
<gene>
    <name evidence="5" type="ORF">GM655_12805</name>
</gene>
<keyword evidence="2" id="KW-0472">Membrane</keyword>
<evidence type="ECO:0000313" key="6">
    <source>
        <dbReference type="Proteomes" id="UP000735592"/>
    </source>
</evidence>
<evidence type="ECO:0000256" key="1">
    <source>
        <dbReference type="ARBA" id="ARBA00004370"/>
    </source>
</evidence>
<dbReference type="InterPro" id="IPR012338">
    <property type="entry name" value="Beta-lactam/transpept-like"/>
</dbReference>
<dbReference type="GO" id="GO:0016787">
    <property type="term" value="F:hydrolase activity"/>
    <property type="evidence" value="ECO:0007669"/>
    <property type="project" value="UniProtKB-KW"/>
</dbReference>
<keyword evidence="5" id="KW-0378">Hydrolase</keyword>
<dbReference type="SUPFAM" id="SSF56601">
    <property type="entry name" value="beta-lactamase/transpeptidase-like"/>
    <property type="match status" value="1"/>
</dbReference>
<name>A0ABW9SPB6_9BURK</name>
<reference evidence="5 6" key="1">
    <citation type="submission" date="2019-11" db="EMBL/GenBank/DDBJ databases">
        <title>Type strains purchased from KCTC, JCM and DSMZ.</title>
        <authorList>
            <person name="Lu H."/>
        </authorList>
    </citation>
    <scope>NUCLEOTIDE SEQUENCE [LARGE SCALE GENOMIC DNA]</scope>
    <source>
        <strain evidence="5 6">DSM 103461</strain>
    </source>
</reference>
<keyword evidence="6" id="KW-1185">Reference proteome</keyword>
<accession>A0ABW9SPB6</accession>
<feature type="signal peptide" evidence="3">
    <location>
        <begin position="1"/>
        <end position="24"/>
    </location>
</feature>
<evidence type="ECO:0000313" key="5">
    <source>
        <dbReference type="EMBL" id="MTW33705.1"/>
    </source>
</evidence>
<organism evidence="5 6">
    <name type="scientific">Pseudoduganella danionis</name>
    <dbReference type="NCBI Taxonomy" id="1890295"/>
    <lineage>
        <taxon>Bacteria</taxon>
        <taxon>Pseudomonadati</taxon>
        <taxon>Pseudomonadota</taxon>
        <taxon>Betaproteobacteria</taxon>
        <taxon>Burkholderiales</taxon>
        <taxon>Oxalobacteraceae</taxon>
        <taxon>Telluria group</taxon>
        <taxon>Pseudoduganella</taxon>
    </lineage>
</organism>
<dbReference type="Gene3D" id="3.40.710.10">
    <property type="entry name" value="DD-peptidase/beta-lactamase superfamily"/>
    <property type="match status" value="1"/>
</dbReference>
<dbReference type="EMBL" id="WNKW01000003">
    <property type="protein sequence ID" value="MTW33705.1"/>
    <property type="molecule type" value="Genomic_DNA"/>
</dbReference>